<keyword evidence="7 20" id="KW-0378">Hydrolase</keyword>
<dbReference type="Gene3D" id="1.10.10.10">
    <property type="entry name" value="Winged helix-like DNA-binding domain superfamily/Winged helix DNA-binding domain"/>
    <property type="match status" value="1"/>
</dbReference>
<dbReference type="NCBIfam" id="TIGR01389">
    <property type="entry name" value="recQ"/>
    <property type="match status" value="1"/>
</dbReference>
<evidence type="ECO:0000259" key="17">
    <source>
        <dbReference type="PROSITE" id="PS50967"/>
    </source>
</evidence>
<dbReference type="GO" id="GO:0043590">
    <property type="term" value="C:bacterial nucleoid"/>
    <property type="evidence" value="ECO:0007669"/>
    <property type="project" value="TreeGrafter"/>
</dbReference>
<keyword evidence="6" id="KW-0227">DNA damage</keyword>
<dbReference type="Pfam" id="PF14493">
    <property type="entry name" value="HTH_40"/>
    <property type="match status" value="1"/>
</dbReference>
<feature type="domain" description="Helicase ATP-binding" evidence="18">
    <location>
        <begin position="41"/>
        <end position="210"/>
    </location>
</feature>
<dbReference type="InterPro" id="IPR011545">
    <property type="entry name" value="DEAD/DEAH_box_helicase_dom"/>
</dbReference>
<dbReference type="InterPro" id="IPR002121">
    <property type="entry name" value="HRDC_dom"/>
</dbReference>
<evidence type="ECO:0000256" key="1">
    <source>
        <dbReference type="ARBA" id="ARBA00001946"/>
    </source>
</evidence>
<dbReference type="GO" id="GO:0016787">
    <property type="term" value="F:hydrolase activity"/>
    <property type="evidence" value="ECO:0007669"/>
    <property type="project" value="UniProtKB-KW"/>
</dbReference>
<dbReference type="Pfam" id="PF00270">
    <property type="entry name" value="DEAD"/>
    <property type="match status" value="1"/>
</dbReference>
<comment type="cofactor">
    <cofactor evidence="2">
        <name>Zn(2+)</name>
        <dbReference type="ChEBI" id="CHEBI:29105"/>
    </cofactor>
</comment>
<comment type="cofactor">
    <cofactor evidence="1">
        <name>Mg(2+)</name>
        <dbReference type="ChEBI" id="CHEBI:18420"/>
    </cofactor>
</comment>
<dbReference type="InterPro" id="IPR010997">
    <property type="entry name" value="HRDC-like_sf"/>
</dbReference>
<dbReference type="GO" id="GO:0005737">
    <property type="term" value="C:cytoplasm"/>
    <property type="evidence" value="ECO:0007669"/>
    <property type="project" value="TreeGrafter"/>
</dbReference>
<evidence type="ECO:0000256" key="10">
    <source>
        <dbReference type="ARBA" id="ARBA00022840"/>
    </source>
</evidence>
<comment type="similarity">
    <text evidence="3">Belongs to the helicase family. RecQ subfamily.</text>
</comment>
<dbReference type="InterPro" id="IPR018982">
    <property type="entry name" value="RQC_domain"/>
</dbReference>
<dbReference type="Pfam" id="PF00271">
    <property type="entry name" value="Helicase_C"/>
    <property type="match status" value="1"/>
</dbReference>
<dbReference type="FunFam" id="3.40.50.300:FF:000296">
    <property type="entry name" value="ATP-dependent DNA helicase RecQ"/>
    <property type="match status" value="1"/>
</dbReference>
<dbReference type="Proteomes" id="UP000031366">
    <property type="component" value="Unassembled WGS sequence"/>
</dbReference>
<evidence type="ECO:0000256" key="3">
    <source>
        <dbReference type="ARBA" id="ARBA00005446"/>
    </source>
</evidence>
<dbReference type="SMART" id="SM00341">
    <property type="entry name" value="HRDC"/>
    <property type="match status" value="1"/>
</dbReference>
<dbReference type="FunFam" id="1.10.150.80:FF:000002">
    <property type="entry name" value="ATP-dependent DNA helicase RecQ"/>
    <property type="match status" value="1"/>
</dbReference>
<dbReference type="InterPro" id="IPR001650">
    <property type="entry name" value="Helicase_C-like"/>
</dbReference>
<dbReference type="SUPFAM" id="SSF46785">
    <property type="entry name" value="Winged helix' DNA-binding domain"/>
    <property type="match status" value="1"/>
</dbReference>
<evidence type="ECO:0000256" key="2">
    <source>
        <dbReference type="ARBA" id="ARBA00001947"/>
    </source>
</evidence>
<keyword evidence="12" id="KW-0233">DNA recombination</keyword>
<dbReference type="GO" id="GO:0009378">
    <property type="term" value="F:four-way junction helicase activity"/>
    <property type="evidence" value="ECO:0007669"/>
    <property type="project" value="TreeGrafter"/>
</dbReference>
<evidence type="ECO:0000256" key="5">
    <source>
        <dbReference type="ARBA" id="ARBA00022741"/>
    </source>
</evidence>
<reference evidence="20 21" key="1">
    <citation type="journal article" date="2015" name="Infect. Genet. Evol.">
        <title>Genomic sequences of six botulinum neurotoxin-producing strains representing three clostridial species illustrate the mobility and diversity of botulinum neurotoxin genes.</title>
        <authorList>
            <person name="Smith T.J."/>
            <person name="Hill K.K."/>
            <person name="Xie G."/>
            <person name="Foley B.T."/>
            <person name="Williamson C.H."/>
            <person name="Foster J.T."/>
            <person name="Johnson S.L."/>
            <person name="Chertkov O."/>
            <person name="Teshima H."/>
            <person name="Gibbons H.S."/>
            <person name="Johnsky L.A."/>
            <person name="Karavis M.A."/>
            <person name="Smith L.A."/>
        </authorList>
    </citation>
    <scope>NUCLEOTIDE SEQUENCE [LARGE SCALE GENOMIC DNA]</scope>
    <source>
        <strain evidence="20 21">CDC 2741</strain>
    </source>
</reference>
<dbReference type="InterPro" id="IPR014001">
    <property type="entry name" value="Helicase_ATP-bd"/>
</dbReference>
<dbReference type="PANTHER" id="PTHR13710">
    <property type="entry name" value="DNA HELICASE RECQ FAMILY MEMBER"/>
    <property type="match status" value="1"/>
</dbReference>
<dbReference type="InterPro" id="IPR029491">
    <property type="entry name" value="Helicase_HTH"/>
</dbReference>
<keyword evidence="21" id="KW-1185">Reference proteome</keyword>
<evidence type="ECO:0000259" key="19">
    <source>
        <dbReference type="PROSITE" id="PS51194"/>
    </source>
</evidence>
<dbReference type="InterPro" id="IPR027417">
    <property type="entry name" value="P-loop_NTPase"/>
</dbReference>
<evidence type="ECO:0000256" key="6">
    <source>
        <dbReference type="ARBA" id="ARBA00022763"/>
    </source>
</evidence>
<evidence type="ECO:0000256" key="9">
    <source>
        <dbReference type="ARBA" id="ARBA00022833"/>
    </source>
</evidence>
<dbReference type="SMART" id="SM00956">
    <property type="entry name" value="RQC"/>
    <property type="match status" value="1"/>
</dbReference>
<dbReference type="GO" id="GO:0005524">
    <property type="term" value="F:ATP binding"/>
    <property type="evidence" value="ECO:0007669"/>
    <property type="project" value="UniProtKB-KW"/>
</dbReference>
<dbReference type="EC" id="5.6.2.4" evidence="16"/>
<evidence type="ECO:0000256" key="12">
    <source>
        <dbReference type="ARBA" id="ARBA00023172"/>
    </source>
</evidence>
<dbReference type="Gene3D" id="1.10.150.80">
    <property type="entry name" value="HRDC domain"/>
    <property type="match status" value="1"/>
</dbReference>
<dbReference type="GO" id="GO:0006310">
    <property type="term" value="P:DNA recombination"/>
    <property type="evidence" value="ECO:0007669"/>
    <property type="project" value="UniProtKB-UniRule"/>
</dbReference>
<dbReference type="SUPFAM" id="SSF47819">
    <property type="entry name" value="HRDC-like"/>
    <property type="match status" value="1"/>
</dbReference>
<keyword evidence="4" id="KW-0479">Metal-binding</keyword>
<proteinExistence type="inferred from homology"/>
<comment type="caution">
    <text evidence="20">The sequence shown here is derived from an EMBL/GenBank/DDBJ whole genome shotgun (WGS) entry which is preliminary data.</text>
</comment>
<dbReference type="Pfam" id="PF00570">
    <property type="entry name" value="HRDC"/>
    <property type="match status" value="1"/>
</dbReference>
<dbReference type="Gene3D" id="3.40.50.300">
    <property type="entry name" value="P-loop containing nucleotide triphosphate hydrolases"/>
    <property type="match status" value="2"/>
</dbReference>
<dbReference type="InterPro" id="IPR044876">
    <property type="entry name" value="HRDC_dom_sf"/>
</dbReference>
<keyword evidence="13" id="KW-0234">DNA repair</keyword>
<dbReference type="Pfam" id="PF09382">
    <property type="entry name" value="RQC"/>
    <property type="match status" value="1"/>
</dbReference>
<organism evidence="20 21">
    <name type="scientific">Clostridium argentinense CDC 2741</name>
    <dbReference type="NCBI Taxonomy" id="1418104"/>
    <lineage>
        <taxon>Bacteria</taxon>
        <taxon>Bacillati</taxon>
        <taxon>Bacillota</taxon>
        <taxon>Clostridia</taxon>
        <taxon>Eubacteriales</taxon>
        <taxon>Clostridiaceae</taxon>
        <taxon>Clostridium</taxon>
    </lineage>
</organism>
<gene>
    <name evidence="20" type="primary">recQ</name>
    <name evidence="20" type="ORF">U732_991</name>
</gene>
<feature type="domain" description="Helicase C-terminal" evidence="19">
    <location>
        <begin position="231"/>
        <end position="378"/>
    </location>
</feature>
<dbReference type="GO" id="GO:0009432">
    <property type="term" value="P:SOS response"/>
    <property type="evidence" value="ECO:0007669"/>
    <property type="project" value="UniProtKB-UniRule"/>
</dbReference>
<evidence type="ECO:0000256" key="16">
    <source>
        <dbReference type="NCBIfam" id="TIGR01389"/>
    </source>
</evidence>
<dbReference type="InterPro" id="IPR032284">
    <property type="entry name" value="RecQ_Zn-bd"/>
</dbReference>
<evidence type="ECO:0000256" key="14">
    <source>
        <dbReference type="ARBA" id="ARBA00023235"/>
    </source>
</evidence>
<evidence type="ECO:0000256" key="13">
    <source>
        <dbReference type="ARBA" id="ARBA00023204"/>
    </source>
</evidence>
<evidence type="ECO:0000256" key="7">
    <source>
        <dbReference type="ARBA" id="ARBA00022801"/>
    </source>
</evidence>
<keyword evidence="5" id="KW-0547">Nucleotide-binding</keyword>
<dbReference type="EMBL" id="AYSO01000020">
    <property type="protein sequence ID" value="KIE44626.1"/>
    <property type="molecule type" value="Genomic_DNA"/>
</dbReference>
<dbReference type="GO" id="GO:0030894">
    <property type="term" value="C:replisome"/>
    <property type="evidence" value="ECO:0007669"/>
    <property type="project" value="TreeGrafter"/>
</dbReference>
<dbReference type="InterPro" id="IPR036388">
    <property type="entry name" value="WH-like_DNA-bd_sf"/>
</dbReference>
<keyword evidence="11" id="KW-0238">DNA-binding</keyword>
<dbReference type="AlphaFoldDB" id="A0A0C1R2E0"/>
<dbReference type="SUPFAM" id="SSF52540">
    <property type="entry name" value="P-loop containing nucleoside triphosphate hydrolases"/>
    <property type="match status" value="1"/>
</dbReference>
<dbReference type="GO" id="GO:0006260">
    <property type="term" value="P:DNA replication"/>
    <property type="evidence" value="ECO:0007669"/>
    <property type="project" value="InterPro"/>
</dbReference>
<evidence type="ECO:0000256" key="11">
    <source>
        <dbReference type="ARBA" id="ARBA00023125"/>
    </source>
</evidence>
<evidence type="ECO:0000259" key="18">
    <source>
        <dbReference type="PROSITE" id="PS51192"/>
    </source>
</evidence>
<dbReference type="PROSITE" id="PS51194">
    <property type="entry name" value="HELICASE_CTER"/>
    <property type="match status" value="1"/>
</dbReference>
<feature type="domain" description="HRDC" evidence="17">
    <location>
        <begin position="531"/>
        <end position="611"/>
    </location>
</feature>
<dbReference type="STRING" id="29341.RSJ17_07730"/>
<evidence type="ECO:0000313" key="20">
    <source>
        <dbReference type="EMBL" id="KIE44626.1"/>
    </source>
</evidence>
<keyword evidence="9" id="KW-0862">Zinc</keyword>
<dbReference type="InterPro" id="IPR006293">
    <property type="entry name" value="DNA_helicase_ATP-dep_RecQ_bac"/>
</dbReference>
<dbReference type="GO" id="GO:0046872">
    <property type="term" value="F:metal ion binding"/>
    <property type="evidence" value="ECO:0007669"/>
    <property type="project" value="UniProtKB-KW"/>
</dbReference>
<keyword evidence="8 20" id="KW-0347">Helicase</keyword>
<dbReference type="PANTHER" id="PTHR13710:SF105">
    <property type="entry name" value="ATP-DEPENDENT DNA HELICASE Q1"/>
    <property type="match status" value="1"/>
</dbReference>
<dbReference type="PROSITE" id="PS50967">
    <property type="entry name" value="HRDC"/>
    <property type="match status" value="1"/>
</dbReference>
<dbReference type="PROSITE" id="PS51192">
    <property type="entry name" value="HELICASE_ATP_BIND_1"/>
    <property type="match status" value="1"/>
</dbReference>
<dbReference type="GO" id="GO:0006281">
    <property type="term" value="P:DNA repair"/>
    <property type="evidence" value="ECO:0007669"/>
    <property type="project" value="UniProtKB-KW"/>
</dbReference>
<dbReference type="NCBIfam" id="TIGR00614">
    <property type="entry name" value="recQ_fam"/>
    <property type="match status" value="1"/>
</dbReference>
<dbReference type="InterPro" id="IPR036390">
    <property type="entry name" value="WH_DNA-bd_sf"/>
</dbReference>
<comment type="catalytic activity">
    <reaction evidence="15">
        <text>Couples ATP hydrolysis with the unwinding of duplex DNA by translocating in the 3'-5' direction.</text>
        <dbReference type="EC" id="5.6.2.4"/>
    </reaction>
</comment>
<dbReference type="SMART" id="SM00487">
    <property type="entry name" value="DEXDc"/>
    <property type="match status" value="1"/>
</dbReference>
<keyword evidence="14" id="KW-0413">Isomerase</keyword>
<evidence type="ECO:0000256" key="8">
    <source>
        <dbReference type="ARBA" id="ARBA00022806"/>
    </source>
</evidence>
<keyword evidence="10" id="KW-0067">ATP-binding</keyword>
<accession>A0A0C1R2E0</accession>
<dbReference type="SMART" id="SM00490">
    <property type="entry name" value="HELICc"/>
    <property type="match status" value="1"/>
</dbReference>
<protein>
    <recommendedName>
        <fullName evidence="16">DNA helicase RecQ</fullName>
        <ecNumber evidence="16">5.6.2.4</ecNumber>
    </recommendedName>
</protein>
<evidence type="ECO:0000256" key="15">
    <source>
        <dbReference type="ARBA" id="ARBA00034617"/>
    </source>
</evidence>
<evidence type="ECO:0000256" key="4">
    <source>
        <dbReference type="ARBA" id="ARBA00022723"/>
    </source>
</evidence>
<dbReference type="CDD" id="cd17920">
    <property type="entry name" value="DEXHc_RecQ"/>
    <property type="match status" value="1"/>
</dbReference>
<dbReference type="Pfam" id="PF16124">
    <property type="entry name" value="RecQ_Zn_bind"/>
    <property type="match status" value="1"/>
</dbReference>
<name>A0A0C1R2E0_9CLOT</name>
<dbReference type="GO" id="GO:0043138">
    <property type="term" value="F:3'-5' DNA helicase activity"/>
    <property type="evidence" value="ECO:0007669"/>
    <property type="project" value="UniProtKB-EC"/>
</dbReference>
<dbReference type="GO" id="GO:0003677">
    <property type="term" value="F:DNA binding"/>
    <property type="evidence" value="ECO:0007669"/>
    <property type="project" value="UniProtKB-KW"/>
</dbReference>
<dbReference type="InterPro" id="IPR004589">
    <property type="entry name" value="DNA_helicase_ATP-dep_RecQ"/>
</dbReference>
<sequence>MVIINDSALIGKGIEVMEKAKMLLKQYFGYDDFRSAQVKPIESILKGQDTLTIMPTGGGKSICFQIPSLILQGVTVVISPLISLMKDQVDGLNSNGIPSTYINSSLDPLEIEERIFYARNGQYKLIYVAPERLENESFCEALKHIDITLVAIDEAHCVSQWGHDFRPSYKKIPSFLRKLEKRPILAAFTATATDKVREDMINILRLEEPDIFISGFDRENLNLKVLRGENKLDYVINYASEKINTTGIIYTATRREAETVYINLKKRNIKAALYHAGLSDSDREKAQEDFSYDNVDVIVATNAFGMGIDKSNVRYVIHYNMPKNIEAYYQEIGRAGRDGEASECILLFSPKDIQTQKYFIDMRELNPVKKAQEYNNLRAMVDYTYTSMCLRKYILEYFGEENIKDSCNNCSVCNDDRETIDMTIEAQKIFSCVYRMKERYGTNVIAEVLKGSTNAKILNLGLDKLSTYGIVKNYTKKELVDIINKLIADDYMITTDDEFPVVKLRPKAVPVLRSEEQVFLKVNKKPKSKKGKVDNTLFEALRLLRKDIALNEKIPPYLVFADASLKEMTEYMPITKEDFLNIKGVGQSKYNKYGEVFIEEIKKYIKENNITKEVATDNEEAYAAEKIKSHIITYNMYKEGKTIKEISKDRELTEVTIEEHLFKCKTEGLDVNLDDFIQKEYEDLIIETIKNVGAEKLKPIKELLPKEVTYLSIKSVLIKYNSDL</sequence>
<evidence type="ECO:0000313" key="21">
    <source>
        <dbReference type="Proteomes" id="UP000031366"/>
    </source>
</evidence>
<dbReference type="CDD" id="cd18794">
    <property type="entry name" value="SF2_C_RecQ"/>
    <property type="match status" value="1"/>
</dbReference>